<comment type="subunit">
    <text evidence="4">Component of the exocyst complex.</text>
</comment>
<accession>F9WBK9</accession>
<feature type="non-terminal residue" evidence="7">
    <location>
        <position position="518"/>
    </location>
</feature>
<dbReference type="Pfam" id="PF15469">
    <property type="entry name" value="Sec5"/>
    <property type="match status" value="1"/>
</dbReference>
<dbReference type="InterPro" id="IPR039481">
    <property type="entry name" value="EXOC2/Sec5_N_dom"/>
</dbReference>
<organism evidence="7 8">
    <name type="scientific">Trypanosoma congolense (strain IL3000)</name>
    <dbReference type="NCBI Taxonomy" id="1068625"/>
    <lineage>
        <taxon>Eukaryota</taxon>
        <taxon>Discoba</taxon>
        <taxon>Euglenozoa</taxon>
        <taxon>Kinetoplastea</taxon>
        <taxon>Metakinetoplastina</taxon>
        <taxon>Trypanosomatida</taxon>
        <taxon>Trypanosomatidae</taxon>
        <taxon>Trypanosoma</taxon>
        <taxon>Nannomonas</taxon>
    </lineage>
</organism>
<keyword evidence="8" id="KW-1185">Reference proteome</keyword>
<dbReference type="GO" id="GO:0015031">
    <property type="term" value="P:protein transport"/>
    <property type="evidence" value="ECO:0007669"/>
    <property type="project" value="UniProtKB-KW"/>
</dbReference>
<gene>
    <name evidence="7" type="ORF">TCIL3000_0_52420</name>
</gene>
<dbReference type="PANTHER" id="PTHR13043">
    <property type="entry name" value="EXOCYST COMPLEX COMPONENT SEC5"/>
    <property type="match status" value="1"/>
</dbReference>
<feature type="region of interest" description="Disordered" evidence="5">
    <location>
        <begin position="418"/>
        <end position="458"/>
    </location>
</feature>
<dbReference type="Proteomes" id="UP000000702">
    <property type="component" value="Unassembled WGS sequence"/>
</dbReference>
<proteinExistence type="inferred from homology"/>
<protein>
    <recommendedName>
        <fullName evidence="4">Exocyst complex component</fullName>
    </recommendedName>
</protein>
<dbReference type="PANTHER" id="PTHR13043:SF1">
    <property type="entry name" value="EXOCYST COMPLEX COMPONENT 2"/>
    <property type="match status" value="1"/>
</dbReference>
<comment type="caution">
    <text evidence="7">The sequence shown here is derived from an EMBL/GenBank/DDBJ whole genome shotgun (WGS) entry which is preliminary data.</text>
</comment>
<name>F9WBK9_TRYCI</name>
<feature type="domain" description="Exocyst complex component EXOC2/Sec5 N-terminal" evidence="6">
    <location>
        <begin position="13"/>
        <end position="141"/>
    </location>
</feature>
<evidence type="ECO:0000313" key="7">
    <source>
        <dbReference type="EMBL" id="CCD14642.1"/>
    </source>
</evidence>
<dbReference type="InterPro" id="IPR029175">
    <property type="entry name" value="EXOC2/Sec5"/>
</dbReference>
<keyword evidence="4" id="KW-0653">Protein transport</keyword>
<comment type="function">
    <text evidence="4">Component of the exocyst complex involved in the docking of exocytic vesicles with fusion sites on the plasma membrane.</text>
</comment>
<evidence type="ECO:0000256" key="5">
    <source>
        <dbReference type="SAM" id="MobiDB-lite"/>
    </source>
</evidence>
<keyword evidence="2 4" id="KW-0813">Transport</keyword>
<evidence type="ECO:0000256" key="3">
    <source>
        <dbReference type="ARBA" id="ARBA00022483"/>
    </source>
</evidence>
<comment type="similarity">
    <text evidence="1 4">Belongs to the SEC5 family.</text>
</comment>
<evidence type="ECO:0000256" key="1">
    <source>
        <dbReference type="ARBA" id="ARBA00010578"/>
    </source>
</evidence>
<dbReference type="EMBL" id="CAEQ01001593">
    <property type="protein sequence ID" value="CCD14642.1"/>
    <property type="molecule type" value="Genomic_DNA"/>
</dbReference>
<dbReference type="GO" id="GO:0006887">
    <property type="term" value="P:exocytosis"/>
    <property type="evidence" value="ECO:0007669"/>
    <property type="project" value="UniProtKB-KW"/>
</dbReference>
<evidence type="ECO:0000256" key="2">
    <source>
        <dbReference type="ARBA" id="ARBA00022448"/>
    </source>
</evidence>
<evidence type="ECO:0000259" key="6">
    <source>
        <dbReference type="Pfam" id="PF15469"/>
    </source>
</evidence>
<evidence type="ECO:0000256" key="4">
    <source>
        <dbReference type="RuleBase" id="RU365069"/>
    </source>
</evidence>
<dbReference type="GO" id="GO:0000145">
    <property type="term" value="C:exocyst"/>
    <property type="evidence" value="ECO:0007669"/>
    <property type="project" value="UniProtKB-UniRule"/>
</dbReference>
<evidence type="ECO:0000313" key="8">
    <source>
        <dbReference type="Proteomes" id="UP000000702"/>
    </source>
</evidence>
<reference evidence="8" key="1">
    <citation type="submission" date="2011-07" db="EMBL/GenBank/DDBJ databases">
        <title>Divergent evolution of antigenic variation in African trypanosomes.</title>
        <authorList>
            <person name="Jackson A.P."/>
            <person name="Berry A."/>
            <person name="Allison H.C."/>
            <person name="Burton P."/>
            <person name="Anderson J."/>
            <person name="Aslett M."/>
            <person name="Brown R."/>
            <person name="Corton N."/>
            <person name="Harris D."/>
            <person name="Hauser H."/>
            <person name="Gamble J."/>
            <person name="Gilderthorp R."/>
            <person name="McQuillan J."/>
            <person name="Quail M.A."/>
            <person name="Sanders M."/>
            <person name="Van Tonder A."/>
            <person name="Ginger M.L."/>
            <person name="Donelson J.E."/>
            <person name="Field M.C."/>
            <person name="Barry J.D."/>
            <person name="Berriman M."/>
            <person name="Hertz-Fowler C."/>
        </authorList>
    </citation>
    <scope>NUCLEOTIDE SEQUENCE [LARGE SCALE GENOMIC DNA]</scope>
    <source>
        <strain evidence="8">IL3000</strain>
    </source>
</reference>
<dbReference type="VEuPathDB" id="TriTrypDB:TcIL3000_0_52420"/>
<sequence length="518" mass="57748">MGDDNKKDVLLDTTSSAFNPKVYIGRVCANASRRDFQDLIYSLTSEAEETDEAIQQLLRDSVDTLVGSKEALDAMQSNNASLFGGGAVDALAESFSKALGDGESLVAPTMELFQRLSACKATRERLAKFITVWRVPGEIYQHCGARVPVREVGPPLEHQRLQESQDDQMTASRVSRVSRAHSICETEDDRDDIYSSAPASVFQQTTIVSAKDDNTSTKDGDEDEDKQLTCRLSRGALEEYAFVNDDGCYVLQPDEELIHWYGTPLARRCKGDATDGRSNFEAAVHSLRHAMVYLEGHCDLENAVMLGTECVRDIGNTSALFSADPEAQQQTGSITFMYQYALALLRSALYLSEQMALELQHVSATDTVLIENVLSGMMDVAIATVKLRHFCWSARGKLPTSVNQEEAMLGLQQQLQCWGSNNDDSDEEDESEEDDMEEDETDEPSARQYMNKDAPGNGFRTIDYQIKNVTSLCPDIDPWSPSNDTGELKTKMEHPVEYYLRIIRNQHVRIMESTARCL</sequence>
<dbReference type="AlphaFoldDB" id="F9WBK9"/>
<reference evidence="7 8" key="2">
    <citation type="journal article" date="2012" name="Proc. Natl. Acad. Sci. U.S.A.">
        <title>Antigenic diversity is generated by distinct evolutionary mechanisms in African trypanosome species.</title>
        <authorList>
            <person name="Jackson A.P."/>
            <person name="Berry A."/>
            <person name="Aslett M."/>
            <person name="Allison H.C."/>
            <person name="Burton P."/>
            <person name="Vavrova-Anderson J."/>
            <person name="Brown R."/>
            <person name="Browne H."/>
            <person name="Corton N."/>
            <person name="Hauser H."/>
            <person name="Gamble J."/>
            <person name="Gilderthorp R."/>
            <person name="Marcello L."/>
            <person name="McQuillan J."/>
            <person name="Otto T.D."/>
            <person name="Quail M.A."/>
            <person name="Sanders M.J."/>
            <person name="van Tonder A."/>
            <person name="Ginger M.L."/>
            <person name="Field M.C."/>
            <person name="Barry J.D."/>
            <person name="Hertz-Fowler C."/>
            <person name="Berriman M."/>
        </authorList>
    </citation>
    <scope>NUCLEOTIDE SEQUENCE [LARGE SCALE GENOMIC DNA]</scope>
    <source>
        <strain evidence="7 8">IL3000</strain>
    </source>
</reference>
<keyword evidence="3 4" id="KW-0268">Exocytosis</keyword>
<feature type="compositionally biased region" description="Acidic residues" evidence="5">
    <location>
        <begin position="423"/>
        <end position="443"/>
    </location>
</feature>
<dbReference type="GO" id="GO:0006893">
    <property type="term" value="P:Golgi to plasma membrane transport"/>
    <property type="evidence" value="ECO:0007669"/>
    <property type="project" value="UniProtKB-UniRule"/>
</dbReference>